<proteinExistence type="inferred from homology"/>
<dbReference type="Pfam" id="PF03577">
    <property type="entry name" value="Peptidase_C69"/>
    <property type="match status" value="1"/>
</dbReference>
<keyword evidence="1" id="KW-0645">Protease</keyword>
<name>A0A3D1JCJ6_9CHLR</name>
<evidence type="ECO:0000313" key="2">
    <source>
        <dbReference type="EMBL" id="HCE16309.1"/>
    </source>
</evidence>
<accession>A0A3D1JCJ6</accession>
<dbReference type="PANTHER" id="PTHR12994:SF17">
    <property type="entry name" value="LD30995P"/>
    <property type="match status" value="1"/>
</dbReference>
<dbReference type="PANTHER" id="PTHR12994">
    <property type="entry name" value="SECERNIN"/>
    <property type="match status" value="1"/>
</dbReference>
<reference evidence="2 3" key="1">
    <citation type="journal article" date="2018" name="Nat. Biotechnol.">
        <title>A standardized bacterial taxonomy based on genome phylogeny substantially revises the tree of life.</title>
        <authorList>
            <person name="Parks D.H."/>
            <person name="Chuvochina M."/>
            <person name="Waite D.W."/>
            <person name="Rinke C."/>
            <person name="Skarshewski A."/>
            <person name="Chaumeil P.A."/>
            <person name="Hugenholtz P."/>
        </authorList>
    </citation>
    <scope>NUCLEOTIDE SEQUENCE [LARGE SCALE GENOMIC DNA]</scope>
    <source>
        <strain evidence="2">UBA8781</strain>
    </source>
</reference>
<keyword evidence="1" id="KW-0224">Dipeptidase</keyword>
<dbReference type="STRING" id="229919.GCA_001050195_00568"/>
<gene>
    <name evidence="2" type="ORF">DEQ80_00480</name>
</gene>
<comment type="caution">
    <text evidence="2">The sequence shown here is derived from an EMBL/GenBank/DDBJ whole genome shotgun (WGS) entry which is preliminary data.</text>
</comment>
<comment type="catalytic activity">
    <reaction evidence="1">
        <text>an L-aminoacyl-L-amino acid + H2O = 2 an L-alpha-amino acid</text>
        <dbReference type="Rhea" id="RHEA:48940"/>
        <dbReference type="ChEBI" id="CHEBI:15377"/>
        <dbReference type="ChEBI" id="CHEBI:59869"/>
        <dbReference type="ChEBI" id="CHEBI:77460"/>
    </reaction>
</comment>
<sequence length="449" mass="50511">MCDTFVVFPDATADGSLIFGKNSDRDPNEAHEVILIPRKNYPSGSQVRCTYMEIPQVESTHAVLLLKPFWIWGAEMGANEHGVVIGNEAVFTRGLIGKEPGLIGMDLLRLALERASTAEQALNTMIDLLERYGQGGNCGFSHPLYYNNSFLIADPGKAFVLETAGRQWAVEEIHRGIRTISNALTIENRWDRASEGLVETAIRQGWCRSADTFNFARDYSDRIFTTFAAGRSRQCTTTRLLQSHQSRVGVAEALAVLRHHQEKPNGKWRPDASLAGADVCMHAGFGPVRISQSVGSLVAHLTPERFTFWVTGTSAPCTSLFKPVWLDGGIPWSGEPAPTGKFTPACLWWRHELVHRRLIHRNPTSWEWLREEQTQLEGEFISMAGRAAPVASVKGEISERCFQLAEEAEGRWRERLEKEKGKAESRFYYQIAWRQWNREAGLPLENENL</sequence>
<dbReference type="GO" id="GO:0016805">
    <property type="term" value="F:dipeptidase activity"/>
    <property type="evidence" value="ECO:0007669"/>
    <property type="project" value="UniProtKB-KW"/>
</dbReference>
<dbReference type="Gene3D" id="3.60.60.10">
    <property type="entry name" value="Penicillin V Acylase, Chain A"/>
    <property type="match status" value="1"/>
</dbReference>
<dbReference type="Proteomes" id="UP000264141">
    <property type="component" value="Unassembled WGS sequence"/>
</dbReference>
<dbReference type="EMBL" id="DPBP01000003">
    <property type="protein sequence ID" value="HCE16309.1"/>
    <property type="molecule type" value="Genomic_DNA"/>
</dbReference>
<comment type="similarity">
    <text evidence="1">Belongs to the peptidase C69 family.</text>
</comment>
<evidence type="ECO:0000313" key="3">
    <source>
        <dbReference type="Proteomes" id="UP000264141"/>
    </source>
</evidence>
<dbReference type="GO" id="GO:0006508">
    <property type="term" value="P:proteolysis"/>
    <property type="evidence" value="ECO:0007669"/>
    <property type="project" value="UniProtKB-KW"/>
</dbReference>
<keyword evidence="1" id="KW-0378">Hydrolase</keyword>
<dbReference type="AlphaFoldDB" id="A0A3D1JCJ6"/>
<protein>
    <recommendedName>
        <fullName evidence="1">Dipeptidase</fullName>
        <ecNumber evidence="1">3.4.-.-</ecNumber>
    </recommendedName>
</protein>
<organism evidence="2 3">
    <name type="scientific">Anaerolinea thermolimosa</name>
    <dbReference type="NCBI Taxonomy" id="229919"/>
    <lineage>
        <taxon>Bacteria</taxon>
        <taxon>Bacillati</taxon>
        <taxon>Chloroflexota</taxon>
        <taxon>Anaerolineae</taxon>
        <taxon>Anaerolineales</taxon>
        <taxon>Anaerolineaceae</taxon>
        <taxon>Anaerolinea</taxon>
    </lineage>
</organism>
<dbReference type="GO" id="GO:0070004">
    <property type="term" value="F:cysteine-type exopeptidase activity"/>
    <property type="evidence" value="ECO:0007669"/>
    <property type="project" value="InterPro"/>
</dbReference>
<dbReference type="EC" id="3.4.-.-" evidence="1"/>
<dbReference type="InterPro" id="IPR005322">
    <property type="entry name" value="Peptidase_C69"/>
</dbReference>
<evidence type="ECO:0000256" key="1">
    <source>
        <dbReference type="RuleBase" id="RU364089"/>
    </source>
</evidence>